<keyword evidence="2" id="KW-1185">Reference proteome</keyword>
<accession>A0A9P5SBN0</accession>
<sequence>MDIQRDVDQLLQVSDSSVKVAISAEDGEDNAESDGQEGKKFSVNSQALQVLVARFSDILDKPHMANITAASKMTDYAFHDRLSRILA</sequence>
<feature type="non-terminal residue" evidence="1">
    <location>
        <position position="87"/>
    </location>
</feature>
<comment type="caution">
    <text evidence="1">The sequence shown here is derived from an EMBL/GenBank/DDBJ whole genome shotgun (WGS) entry which is preliminary data.</text>
</comment>
<dbReference type="AlphaFoldDB" id="A0A9P5SBN0"/>
<organism evidence="1 2">
    <name type="scientific">Podila minutissima</name>
    <dbReference type="NCBI Taxonomy" id="64525"/>
    <lineage>
        <taxon>Eukaryota</taxon>
        <taxon>Fungi</taxon>
        <taxon>Fungi incertae sedis</taxon>
        <taxon>Mucoromycota</taxon>
        <taxon>Mortierellomycotina</taxon>
        <taxon>Mortierellomycetes</taxon>
        <taxon>Mortierellales</taxon>
        <taxon>Mortierellaceae</taxon>
        <taxon>Podila</taxon>
    </lineage>
</organism>
<evidence type="ECO:0000313" key="2">
    <source>
        <dbReference type="Proteomes" id="UP000696485"/>
    </source>
</evidence>
<gene>
    <name evidence="1" type="ORF">BG006_004884</name>
</gene>
<evidence type="ECO:0000313" key="1">
    <source>
        <dbReference type="EMBL" id="KAF9310259.1"/>
    </source>
</evidence>
<name>A0A9P5SBN0_9FUNG</name>
<reference evidence="1" key="1">
    <citation type="journal article" date="2020" name="Fungal Divers.">
        <title>Resolving the Mortierellaceae phylogeny through synthesis of multi-gene phylogenetics and phylogenomics.</title>
        <authorList>
            <person name="Vandepol N."/>
            <person name="Liber J."/>
            <person name="Desiro A."/>
            <person name="Na H."/>
            <person name="Kennedy M."/>
            <person name="Barry K."/>
            <person name="Grigoriev I.V."/>
            <person name="Miller A.N."/>
            <person name="O'Donnell K."/>
            <person name="Stajich J.E."/>
            <person name="Bonito G."/>
        </authorList>
    </citation>
    <scope>NUCLEOTIDE SEQUENCE</scope>
    <source>
        <strain evidence="1">NVP1</strain>
    </source>
</reference>
<protein>
    <submittedName>
        <fullName evidence="1">Uncharacterized protein</fullName>
    </submittedName>
</protein>
<dbReference type="EMBL" id="JAAAUY010002710">
    <property type="protein sequence ID" value="KAF9310259.1"/>
    <property type="molecule type" value="Genomic_DNA"/>
</dbReference>
<dbReference type="Proteomes" id="UP000696485">
    <property type="component" value="Unassembled WGS sequence"/>
</dbReference>
<proteinExistence type="predicted"/>